<keyword evidence="3" id="KW-1185">Reference proteome</keyword>
<keyword evidence="1" id="KW-0175">Coiled coil</keyword>
<organism evidence="2 3">
    <name type="scientific">Solanum pinnatisectum</name>
    <name type="common">tansyleaf nightshade</name>
    <dbReference type="NCBI Taxonomy" id="50273"/>
    <lineage>
        <taxon>Eukaryota</taxon>
        <taxon>Viridiplantae</taxon>
        <taxon>Streptophyta</taxon>
        <taxon>Embryophyta</taxon>
        <taxon>Tracheophyta</taxon>
        <taxon>Spermatophyta</taxon>
        <taxon>Magnoliopsida</taxon>
        <taxon>eudicotyledons</taxon>
        <taxon>Gunneridae</taxon>
        <taxon>Pentapetalae</taxon>
        <taxon>asterids</taxon>
        <taxon>lamiids</taxon>
        <taxon>Solanales</taxon>
        <taxon>Solanaceae</taxon>
        <taxon>Solanoideae</taxon>
        <taxon>Solaneae</taxon>
        <taxon>Solanum</taxon>
    </lineage>
</organism>
<dbReference type="EMBL" id="JAWPEI010000007">
    <property type="protein sequence ID" value="KAK4722048.1"/>
    <property type="molecule type" value="Genomic_DNA"/>
</dbReference>
<reference evidence="2 3" key="1">
    <citation type="submission" date="2023-10" db="EMBL/GenBank/DDBJ databases">
        <title>Genome-Wide Identification Analysis in wild type Solanum Pinnatisectum Reveals Some Genes Defensing Phytophthora Infestans.</title>
        <authorList>
            <person name="Sun C."/>
        </authorList>
    </citation>
    <scope>NUCLEOTIDE SEQUENCE [LARGE SCALE GENOMIC DNA]</scope>
    <source>
        <strain evidence="2">LQN</strain>
        <tissue evidence="2">Leaf</tissue>
    </source>
</reference>
<name>A0AAV9L9D5_9SOLN</name>
<evidence type="ECO:0008006" key="4">
    <source>
        <dbReference type="Google" id="ProtNLM"/>
    </source>
</evidence>
<evidence type="ECO:0000313" key="2">
    <source>
        <dbReference type="EMBL" id="KAK4722048.1"/>
    </source>
</evidence>
<feature type="coiled-coil region" evidence="1">
    <location>
        <begin position="45"/>
        <end position="72"/>
    </location>
</feature>
<sequence>MDNPTLVDLLTHIISLILDADKFQGEINVYHNDIDEHVVENLNFHEATTLQLEGLQKKNENLRADIIVLCQAVAALGSTRGESSKVKILKPNAFGGATSAKELENFIWDMEQYFTVAKVLETNKLNITTMYLTGDAKLW</sequence>
<gene>
    <name evidence="2" type="ORF">R3W88_012281</name>
</gene>
<protein>
    <recommendedName>
        <fullName evidence="4">Gag-pol polyprotein</fullName>
    </recommendedName>
</protein>
<accession>A0AAV9L9D5</accession>
<dbReference type="AlphaFoldDB" id="A0AAV9L9D5"/>
<evidence type="ECO:0000256" key="1">
    <source>
        <dbReference type="SAM" id="Coils"/>
    </source>
</evidence>
<proteinExistence type="predicted"/>
<comment type="caution">
    <text evidence="2">The sequence shown here is derived from an EMBL/GenBank/DDBJ whole genome shotgun (WGS) entry which is preliminary data.</text>
</comment>
<evidence type="ECO:0000313" key="3">
    <source>
        <dbReference type="Proteomes" id="UP001311915"/>
    </source>
</evidence>
<dbReference type="Proteomes" id="UP001311915">
    <property type="component" value="Unassembled WGS sequence"/>
</dbReference>